<organism evidence="1 2">
    <name type="scientific">Austropuccinia psidii MF-1</name>
    <dbReference type="NCBI Taxonomy" id="1389203"/>
    <lineage>
        <taxon>Eukaryota</taxon>
        <taxon>Fungi</taxon>
        <taxon>Dikarya</taxon>
        <taxon>Basidiomycota</taxon>
        <taxon>Pucciniomycotina</taxon>
        <taxon>Pucciniomycetes</taxon>
        <taxon>Pucciniales</taxon>
        <taxon>Sphaerophragmiaceae</taxon>
        <taxon>Austropuccinia</taxon>
    </lineage>
</organism>
<proteinExistence type="predicted"/>
<dbReference type="EMBL" id="AVOT02057112">
    <property type="protein sequence ID" value="MBW0551285.1"/>
    <property type="molecule type" value="Genomic_DNA"/>
</dbReference>
<dbReference type="Proteomes" id="UP000765509">
    <property type="component" value="Unassembled WGS sequence"/>
</dbReference>
<evidence type="ECO:0000313" key="2">
    <source>
        <dbReference type="Proteomes" id="UP000765509"/>
    </source>
</evidence>
<protein>
    <submittedName>
        <fullName evidence="1">Uncharacterized protein</fullName>
    </submittedName>
</protein>
<accession>A0A9Q3P7M9</accession>
<keyword evidence="2" id="KW-1185">Reference proteome</keyword>
<sequence>MESEKDPDNDSFTFCGNLIIQTSNHSGWNIVNETSLEGNGVETLPSELPQPTGTSIISHEIPNCSMAKAITNTYTLPNPPNVPKKAKEYFWSNEPIDKSKEVIGVVGDPHNICEKPRRKKYTADFSAILHNDPKNYKQAMCHEYSDNWKKEIP</sequence>
<dbReference type="OrthoDB" id="413361at2759"/>
<name>A0A9Q3P7M9_9BASI</name>
<evidence type="ECO:0000313" key="1">
    <source>
        <dbReference type="EMBL" id="MBW0551285.1"/>
    </source>
</evidence>
<comment type="caution">
    <text evidence="1">The sequence shown here is derived from an EMBL/GenBank/DDBJ whole genome shotgun (WGS) entry which is preliminary data.</text>
</comment>
<dbReference type="AlphaFoldDB" id="A0A9Q3P7M9"/>
<reference evidence="1" key="1">
    <citation type="submission" date="2021-03" db="EMBL/GenBank/DDBJ databases">
        <title>Draft genome sequence of rust myrtle Austropuccinia psidii MF-1, a brazilian biotype.</title>
        <authorList>
            <person name="Quecine M.C."/>
            <person name="Pachon D.M.R."/>
            <person name="Bonatelli M.L."/>
            <person name="Correr F.H."/>
            <person name="Franceschini L.M."/>
            <person name="Leite T.F."/>
            <person name="Margarido G.R.A."/>
            <person name="Almeida C.A."/>
            <person name="Ferrarezi J.A."/>
            <person name="Labate C.A."/>
        </authorList>
    </citation>
    <scope>NUCLEOTIDE SEQUENCE</scope>
    <source>
        <strain evidence="1">MF-1</strain>
    </source>
</reference>
<gene>
    <name evidence="1" type="ORF">O181_091000</name>
</gene>